<dbReference type="OrthoDB" id="7866534at2"/>
<name>A0A365UCN3_9RHOB</name>
<evidence type="ECO:0000313" key="2">
    <source>
        <dbReference type="Proteomes" id="UP000253370"/>
    </source>
</evidence>
<dbReference type="RefSeq" id="WP_113288338.1">
    <property type="nucleotide sequence ID" value="NZ_QNTQ01000004.1"/>
</dbReference>
<accession>A0A365UCN3</accession>
<comment type="caution">
    <text evidence="1">The sequence shown here is derived from an EMBL/GenBank/DDBJ whole genome shotgun (WGS) entry which is preliminary data.</text>
</comment>
<protein>
    <submittedName>
        <fullName evidence="1">Uncharacterized protein</fullName>
    </submittedName>
</protein>
<gene>
    <name evidence="1" type="ORF">DRV85_05060</name>
</gene>
<evidence type="ECO:0000313" key="1">
    <source>
        <dbReference type="EMBL" id="RBI86788.1"/>
    </source>
</evidence>
<dbReference type="Proteomes" id="UP000253370">
    <property type="component" value="Unassembled WGS sequence"/>
</dbReference>
<keyword evidence="2" id="KW-1185">Reference proteome</keyword>
<proteinExistence type="predicted"/>
<reference evidence="1 2" key="1">
    <citation type="submission" date="2018-07" db="EMBL/GenBank/DDBJ databases">
        <title>Rhodosalinus sp. strain E84T genomic sequence and assembly.</title>
        <authorList>
            <person name="Liu Z.-W."/>
            <person name="Lu D.-C."/>
        </authorList>
    </citation>
    <scope>NUCLEOTIDE SEQUENCE [LARGE SCALE GENOMIC DNA]</scope>
    <source>
        <strain evidence="1 2">E84</strain>
    </source>
</reference>
<organism evidence="1 2">
    <name type="scientific">Rhodosalinus halophilus</name>
    <dbReference type="NCBI Taxonomy" id="2259333"/>
    <lineage>
        <taxon>Bacteria</taxon>
        <taxon>Pseudomonadati</taxon>
        <taxon>Pseudomonadota</taxon>
        <taxon>Alphaproteobacteria</taxon>
        <taxon>Rhodobacterales</taxon>
        <taxon>Paracoccaceae</taxon>
        <taxon>Rhodosalinus</taxon>
    </lineage>
</organism>
<dbReference type="AlphaFoldDB" id="A0A365UCN3"/>
<sequence>MAFLEFDKRVRRIERKHRKMARGGVPFIDRTGLVSMRPRRARIRVPLRGLLLLAAGFIAFKGLVLADLGGELYAERLETLSNGTVVEQAGAWIMQADPASKWVAARLWPLLN</sequence>
<dbReference type="EMBL" id="QNTQ01000004">
    <property type="protein sequence ID" value="RBI86788.1"/>
    <property type="molecule type" value="Genomic_DNA"/>
</dbReference>